<proteinExistence type="predicted"/>
<gene>
    <name evidence="2" type="ORF">EJ08DRAFT_695264</name>
</gene>
<feature type="compositionally biased region" description="Polar residues" evidence="1">
    <location>
        <begin position="39"/>
        <end position="52"/>
    </location>
</feature>
<dbReference type="Proteomes" id="UP000800235">
    <property type="component" value="Unassembled WGS sequence"/>
</dbReference>
<evidence type="ECO:0000313" key="3">
    <source>
        <dbReference type="Proteomes" id="UP000800235"/>
    </source>
</evidence>
<feature type="region of interest" description="Disordered" evidence="1">
    <location>
        <begin position="1"/>
        <end position="52"/>
    </location>
</feature>
<protein>
    <submittedName>
        <fullName evidence="2">Uncharacterized protein</fullName>
    </submittedName>
</protein>
<reference evidence="2" key="1">
    <citation type="journal article" date="2020" name="Stud. Mycol.">
        <title>101 Dothideomycetes genomes: a test case for predicting lifestyles and emergence of pathogens.</title>
        <authorList>
            <person name="Haridas S."/>
            <person name="Albert R."/>
            <person name="Binder M."/>
            <person name="Bloem J."/>
            <person name="Labutti K."/>
            <person name="Salamov A."/>
            <person name="Andreopoulos B."/>
            <person name="Baker S."/>
            <person name="Barry K."/>
            <person name="Bills G."/>
            <person name="Bluhm B."/>
            <person name="Cannon C."/>
            <person name="Castanera R."/>
            <person name="Culley D."/>
            <person name="Daum C."/>
            <person name="Ezra D."/>
            <person name="Gonzalez J."/>
            <person name="Henrissat B."/>
            <person name="Kuo A."/>
            <person name="Liang C."/>
            <person name="Lipzen A."/>
            <person name="Lutzoni F."/>
            <person name="Magnuson J."/>
            <person name="Mondo S."/>
            <person name="Nolan M."/>
            <person name="Ohm R."/>
            <person name="Pangilinan J."/>
            <person name="Park H.-J."/>
            <person name="Ramirez L."/>
            <person name="Alfaro M."/>
            <person name="Sun H."/>
            <person name="Tritt A."/>
            <person name="Yoshinaga Y."/>
            <person name="Zwiers L.-H."/>
            <person name="Turgeon B."/>
            <person name="Goodwin S."/>
            <person name="Spatafora J."/>
            <person name="Crous P."/>
            <person name="Grigoriev I."/>
        </authorList>
    </citation>
    <scope>NUCLEOTIDE SEQUENCE</scope>
    <source>
        <strain evidence="2">CBS 130266</strain>
    </source>
</reference>
<accession>A0A9P4NVH8</accession>
<feature type="compositionally biased region" description="Polar residues" evidence="1">
    <location>
        <begin position="1"/>
        <end position="14"/>
    </location>
</feature>
<sequence>MLLHHNITSSTTCSRHFRRHPTTWPTSRYPAGAVPEPPGNTQSAPATGNISGTSASAPTMVVLIITVIFI</sequence>
<evidence type="ECO:0000313" key="2">
    <source>
        <dbReference type="EMBL" id="KAF2432496.1"/>
    </source>
</evidence>
<keyword evidence="3" id="KW-1185">Reference proteome</keyword>
<name>A0A9P4NVH8_9PEZI</name>
<organism evidence="2 3">
    <name type="scientific">Tothia fuscella</name>
    <dbReference type="NCBI Taxonomy" id="1048955"/>
    <lineage>
        <taxon>Eukaryota</taxon>
        <taxon>Fungi</taxon>
        <taxon>Dikarya</taxon>
        <taxon>Ascomycota</taxon>
        <taxon>Pezizomycotina</taxon>
        <taxon>Dothideomycetes</taxon>
        <taxon>Pleosporomycetidae</taxon>
        <taxon>Venturiales</taxon>
        <taxon>Cylindrosympodiaceae</taxon>
        <taxon>Tothia</taxon>
    </lineage>
</organism>
<comment type="caution">
    <text evidence="2">The sequence shown here is derived from an EMBL/GenBank/DDBJ whole genome shotgun (WGS) entry which is preliminary data.</text>
</comment>
<evidence type="ECO:0000256" key="1">
    <source>
        <dbReference type="SAM" id="MobiDB-lite"/>
    </source>
</evidence>
<dbReference type="AlphaFoldDB" id="A0A9P4NVH8"/>
<dbReference type="EMBL" id="MU007025">
    <property type="protein sequence ID" value="KAF2432496.1"/>
    <property type="molecule type" value="Genomic_DNA"/>
</dbReference>